<keyword evidence="4 10" id="KW-0863">Zinc-finger</keyword>
<dbReference type="GO" id="GO:0008270">
    <property type="term" value="F:zinc ion binding"/>
    <property type="evidence" value="ECO:0007669"/>
    <property type="project" value="UniProtKB-KW"/>
</dbReference>
<proteinExistence type="predicted"/>
<evidence type="ECO:0000256" key="3">
    <source>
        <dbReference type="ARBA" id="ARBA00022737"/>
    </source>
</evidence>
<keyword evidence="2" id="KW-0479">Metal-binding</keyword>
<evidence type="ECO:0000256" key="7">
    <source>
        <dbReference type="ARBA" id="ARBA00023125"/>
    </source>
</evidence>
<keyword evidence="7" id="KW-0238">DNA-binding</keyword>
<feature type="domain" description="C2H2-type" evidence="12">
    <location>
        <begin position="822"/>
        <end position="849"/>
    </location>
</feature>
<dbReference type="InterPro" id="IPR036236">
    <property type="entry name" value="Znf_C2H2_sf"/>
</dbReference>
<evidence type="ECO:0000256" key="11">
    <source>
        <dbReference type="SAM" id="MobiDB-lite"/>
    </source>
</evidence>
<organism evidence="14">
    <name type="scientific">Zeugodacus cucurbitae</name>
    <name type="common">Melon fruit fly</name>
    <name type="synonym">Bactrocera cucurbitae</name>
    <dbReference type="NCBI Taxonomy" id="28588"/>
    <lineage>
        <taxon>Eukaryota</taxon>
        <taxon>Metazoa</taxon>
        <taxon>Ecdysozoa</taxon>
        <taxon>Arthropoda</taxon>
        <taxon>Hexapoda</taxon>
        <taxon>Insecta</taxon>
        <taxon>Pterygota</taxon>
        <taxon>Neoptera</taxon>
        <taxon>Endopterygota</taxon>
        <taxon>Diptera</taxon>
        <taxon>Brachycera</taxon>
        <taxon>Muscomorpha</taxon>
        <taxon>Tephritoidea</taxon>
        <taxon>Tephritidae</taxon>
        <taxon>Zeugodacus</taxon>
        <taxon>Zeugodacus</taxon>
    </lineage>
</organism>
<feature type="domain" description="C2H2-type" evidence="12">
    <location>
        <begin position="850"/>
        <end position="877"/>
    </location>
</feature>
<dbReference type="GO" id="GO:0010468">
    <property type="term" value="P:regulation of gene expression"/>
    <property type="evidence" value="ECO:0007669"/>
    <property type="project" value="TreeGrafter"/>
</dbReference>
<evidence type="ECO:0000256" key="4">
    <source>
        <dbReference type="ARBA" id="ARBA00022771"/>
    </source>
</evidence>
<dbReference type="GO" id="GO:0005634">
    <property type="term" value="C:nucleus"/>
    <property type="evidence" value="ECO:0007669"/>
    <property type="project" value="UniProtKB-SubCell"/>
</dbReference>
<protein>
    <submittedName>
        <fullName evidence="14">Zinc finger and BTB domain-containing protein 49</fullName>
    </submittedName>
</protein>
<keyword evidence="6" id="KW-0805">Transcription regulation</keyword>
<dbReference type="InterPro" id="IPR006578">
    <property type="entry name" value="MADF-dom"/>
</dbReference>
<evidence type="ECO:0000256" key="9">
    <source>
        <dbReference type="ARBA" id="ARBA00023242"/>
    </source>
</evidence>
<dbReference type="GO" id="GO:0003677">
    <property type="term" value="F:DNA binding"/>
    <property type="evidence" value="ECO:0007669"/>
    <property type="project" value="UniProtKB-KW"/>
</dbReference>
<feature type="region of interest" description="Disordered" evidence="11">
    <location>
        <begin position="150"/>
        <end position="174"/>
    </location>
</feature>
<sequence length="970" mass="111855">MSVVSTLLAQQVYNWQLEDFACFRKCGEITVSPDAQTYGMNCRFCPGICLQFDVFIEHIREVHAERVSGLYQQTDVCGEGNCEQSTQTQTQTELLVEGSYSDYDDAAAFIAAIANHTADGDGDDDDFDIDVERIDGDECNYNNAATVSANVGSDTDTDSAANTAQTTLPAPRRYPQRLRRRCTAVLNGINEDKPPRKLCNWNEAPSAKYTVSLDKFKTLTNTHTPPTPAPTPSPWTTPLQNVKEGGGGGGSTVANAVENENESETKATTKAMDTPDDTRLDMSLGAQIVDMSDLMCDGDGDVEMQAHSEPEAPQEQVDLVYIMESATPDGIIEEETVVDPFEMTQGWRRSTDSSECPENDVPSPYNNEELRKNLIELPLSRLKTQNCEKPLVNENEHSTEVIFYLLEAYKKNEKLWNPNHPQYKYNANRKMFEELSRPLLRDMNYSLDGSEIYAIIKSLRSRYRLELAKARERKGKYKTRFKYFEKMEFLRDIIENKRAARRVKKQLDSSVTDKSLDEDCTESTRSIHNRTVLTYLLDAFRSEEALWNPQHPDYLLCNKNELMREISIKLLLEKDVTMTADECATEIQKLRTRYRRELRIVHEQKGLYAPKLWCFEQMEFLQKIFEDQLCDRLKKRKGVIACKPKIQYLKAKSIGFKSNDDHLTFIEIYKSYSALWDVDHPDYRSTTYRNEELNQMLEEVNLMLGIDSTLEELQKTLYEMRKEFSAEKHKRLVEVTQQTDTTQPPPPQSIIQTKLMEFLDLNLGPFRCDVCAELIKTSDQYKIHKSGHDGMQPFICTLCGKGFQIPGNLTIHIRRHKGDFPYACEVCDKKFATSTEVAIHMRSHTGERPYICDYCGKSFKTWSFYDTHRRAHLNQSNFHCPICDKAFYERNRYTDHMNGHLNIRKHVCDVCGKAYTTFANLKKHTELHLPVKKYKCDICGQRFAQFASVRWHKRKTHAQTHDKRHEQMEQ</sequence>
<accession>A0A0A1WQ63</accession>
<evidence type="ECO:0000256" key="1">
    <source>
        <dbReference type="ARBA" id="ARBA00004123"/>
    </source>
</evidence>
<dbReference type="AlphaFoldDB" id="A0A0A1WQ63"/>
<evidence type="ECO:0000313" key="14">
    <source>
        <dbReference type="EMBL" id="JAD01189.1"/>
    </source>
</evidence>
<name>A0A0A1WQ63_ZEUCU</name>
<feature type="domain" description="MADF" evidence="13">
    <location>
        <begin position="664"/>
        <end position="764"/>
    </location>
</feature>
<dbReference type="PANTHER" id="PTHR16515:SF49">
    <property type="entry name" value="GASTRULA ZINC FINGER PROTEIN XLCGF49.1-LIKE-RELATED"/>
    <property type="match status" value="1"/>
</dbReference>
<dbReference type="PROSITE" id="PS51029">
    <property type="entry name" value="MADF"/>
    <property type="match status" value="3"/>
</dbReference>
<dbReference type="InterPro" id="IPR050331">
    <property type="entry name" value="Zinc_finger"/>
</dbReference>
<dbReference type="Pfam" id="PF10545">
    <property type="entry name" value="MADF_DNA_bdg"/>
    <property type="match status" value="3"/>
</dbReference>
<feature type="domain" description="MADF" evidence="13">
    <location>
        <begin position="404"/>
        <end position="495"/>
    </location>
</feature>
<feature type="domain" description="C2H2-type" evidence="12">
    <location>
        <begin position="766"/>
        <end position="793"/>
    </location>
</feature>
<dbReference type="SUPFAM" id="SSF57667">
    <property type="entry name" value="beta-beta-alpha zinc fingers"/>
    <property type="match status" value="4"/>
</dbReference>
<dbReference type="SMART" id="SM00595">
    <property type="entry name" value="MADF"/>
    <property type="match status" value="3"/>
</dbReference>
<feature type="domain" description="C2H2-type" evidence="12">
    <location>
        <begin position="906"/>
        <end position="933"/>
    </location>
</feature>
<evidence type="ECO:0000256" key="10">
    <source>
        <dbReference type="PROSITE-ProRule" id="PRU00042"/>
    </source>
</evidence>
<feature type="domain" description="C2H2-type" evidence="12">
    <location>
        <begin position="794"/>
        <end position="821"/>
    </location>
</feature>
<dbReference type="PROSITE" id="PS50157">
    <property type="entry name" value="ZINC_FINGER_C2H2_2"/>
    <property type="match status" value="7"/>
</dbReference>
<dbReference type="PANTHER" id="PTHR16515">
    <property type="entry name" value="PR DOMAIN ZINC FINGER PROTEIN"/>
    <property type="match status" value="1"/>
</dbReference>
<keyword evidence="9" id="KW-0539">Nucleus</keyword>
<evidence type="ECO:0000256" key="6">
    <source>
        <dbReference type="ARBA" id="ARBA00023015"/>
    </source>
</evidence>
<dbReference type="PROSITE" id="PS00028">
    <property type="entry name" value="ZINC_FINGER_C2H2_1"/>
    <property type="match status" value="6"/>
</dbReference>
<dbReference type="EMBL" id="GBXI01013103">
    <property type="protein sequence ID" value="JAD01189.1"/>
    <property type="molecule type" value="Transcribed_RNA"/>
</dbReference>
<dbReference type="Pfam" id="PF13912">
    <property type="entry name" value="zf-C2H2_6"/>
    <property type="match status" value="1"/>
</dbReference>
<keyword evidence="3" id="KW-0677">Repeat</keyword>
<feature type="compositionally biased region" description="Polar residues" evidence="11">
    <location>
        <begin position="150"/>
        <end position="168"/>
    </location>
</feature>
<feature type="domain" description="MADF" evidence="13">
    <location>
        <begin position="535"/>
        <end position="626"/>
    </location>
</feature>
<dbReference type="FunFam" id="3.30.160.60:FF:002336">
    <property type="entry name" value="Regular, isoform C"/>
    <property type="match status" value="1"/>
</dbReference>
<dbReference type="SMART" id="SM00355">
    <property type="entry name" value="ZnF_C2H2"/>
    <property type="match status" value="8"/>
</dbReference>
<dbReference type="Pfam" id="PF00096">
    <property type="entry name" value="zf-C2H2"/>
    <property type="match status" value="4"/>
</dbReference>
<feature type="domain" description="C2H2-type" evidence="12">
    <location>
        <begin position="878"/>
        <end position="905"/>
    </location>
</feature>
<dbReference type="InterPro" id="IPR013087">
    <property type="entry name" value="Znf_C2H2_type"/>
</dbReference>
<dbReference type="Gene3D" id="3.30.160.60">
    <property type="entry name" value="Classic Zinc Finger"/>
    <property type="match status" value="5"/>
</dbReference>
<evidence type="ECO:0000259" key="13">
    <source>
        <dbReference type="PROSITE" id="PS51029"/>
    </source>
</evidence>
<feature type="domain" description="C2H2-type" evidence="12">
    <location>
        <begin position="934"/>
        <end position="962"/>
    </location>
</feature>
<evidence type="ECO:0000256" key="5">
    <source>
        <dbReference type="ARBA" id="ARBA00022833"/>
    </source>
</evidence>
<reference evidence="14" key="2">
    <citation type="journal article" date="2015" name="Gigascience">
        <title>Reconstructing a comprehensive transcriptome assembly of a white-pupal translocated strain of the pest fruit fly Bactrocera cucurbitae.</title>
        <authorList>
            <person name="Sim S.B."/>
            <person name="Calla B."/>
            <person name="Hall B."/>
            <person name="DeRego T."/>
            <person name="Geib S.M."/>
        </authorList>
    </citation>
    <scope>NUCLEOTIDE SEQUENCE</scope>
</reference>
<evidence type="ECO:0000259" key="12">
    <source>
        <dbReference type="PROSITE" id="PS50157"/>
    </source>
</evidence>
<dbReference type="FunFam" id="3.30.160.60:FF:002382">
    <property type="entry name" value="Regular, isoform C"/>
    <property type="match status" value="1"/>
</dbReference>
<evidence type="ECO:0000256" key="8">
    <source>
        <dbReference type="ARBA" id="ARBA00023163"/>
    </source>
</evidence>
<comment type="subcellular location">
    <subcellularLocation>
        <location evidence="1">Nucleus</location>
    </subcellularLocation>
</comment>
<gene>
    <name evidence="14" type="primary">Zbtb49</name>
    <name evidence="14" type="ORF">g.4721</name>
</gene>
<reference evidence="14" key="1">
    <citation type="submission" date="2014-11" db="EMBL/GenBank/DDBJ databases">
        <authorList>
            <person name="Geib S."/>
        </authorList>
    </citation>
    <scope>NUCLEOTIDE SEQUENCE</scope>
</reference>
<keyword evidence="5" id="KW-0862">Zinc</keyword>
<evidence type="ECO:0000256" key="2">
    <source>
        <dbReference type="ARBA" id="ARBA00022723"/>
    </source>
</evidence>
<keyword evidence="8" id="KW-0804">Transcription</keyword>
<feature type="region of interest" description="Disordered" evidence="11">
    <location>
        <begin position="259"/>
        <end position="278"/>
    </location>
</feature>